<organism evidence="1 2">
    <name type="scientific">Giardia intestinalis</name>
    <name type="common">Giardia lamblia</name>
    <dbReference type="NCBI Taxonomy" id="5741"/>
    <lineage>
        <taxon>Eukaryota</taxon>
        <taxon>Metamonada</taxon>
        <taxon>Diplomonadida</taxon>
        <taxon>Hexamitidae</taxon>
        <taxon>Giardiinae</taxon>
        <taxon>Giardia</taxon>
    </lineage>
</organism>
<dbReference type="EMBL" id="AHGT01000075">
    <property type="protein sequence ID" value="ESU35612.1"/>
    <property type="molecule type" value="Genomic_DNA"/>
</dbReference>
<dbReference type="VEuPathDB" id="GiardiaDB:GL50581_766"/>
<reference evidence="1 2" key="2">
    <citation type="journal article" date="2013" name="Genome Biol. Evol.">
        <title>Genome sequencing of Giardia lamblia genotypes A2 and B isolates (DH and GS) and comparative analysis with the genomes of genotypes A1 and E (WB and Pig).</title>
        <authorList>
            <person name="Adam R.D."/>
            <person name="Dahlstrom E.W."/>
            <person name="Martens C.A."/>
            <person name="Bruno D.P."/>
            <person name="Barbian K.D."/>
            <person name="Ricklefs S.M."/>
            <person name="Hernandez M.M."/>
            <person name="Narla N.P."/>
            <person name="Patel R.B."/>
            <person name="Porcella S.F."/>
            <person name="Nash T.E."/>
        </authorList>
    </citation>
    <scope>NUCLEOTIDE SEQUENCE [LARGE SCALE GENOMIC DNA]</scope>
    <source>
        <strain evidence="1 2">DH</strain>
    </source>
</reference>
<dbReference type="VEuPathDB" id="GiardiaDB:DHA2_153597"/>
<comment type="caution">
    <text evidence="1">The sequence shown here is derived from an EMBL/GenBank/DDBJ whole genome shotgun (WGS) entry which is preliminary data.</text>
</comment>
<dbReference type="Proteomes" id="UP000018320">
    <property type="component" value="Unassembled WGS sequence"/>
</dbReference>
<reference evidence="2" key="1">
    <citation type="submission" date="2012-02" db="EMBL/GenBank/DDBJ databases">
        <title>Genome sequencing of Giardia lamblia Genotypes A2 and B isolates (DH and GS) and comparative analysis with the genomes of Genotypes A1 and E (WB and Pig).</title>
        <authorList>
            <person name="Adam R."/>
            <person name="Dahlstrom E."/>
            <person name="Martens C."/>
            <person name="Bruno D."/>
            <person name="Barbian K."/>
            <person name="Porcella S.F."/>
            <person name="Nash T."/>
        </authorList>
    </citation>
    <scope>NUCLEOTIDE SEQUENCE</scope>
    <source>
        <strain evidence="2">DH</strain>
    </source>
</reference>
<dbReference type="VEuPathDB" id="GiardiaDB:QR46_3318"/>
<name>V6TB10_GIAIN</name>
<evidence type="ECO:0000313" key="1">
    <source>
        <dbReference type="EMBL" id="ESU35612.1"/>
    </source>
</evidence>
<gene>
    <name evidence="1" type="ORF">DHA2_153597</name>
</gene>
<dbReference type="VEuPathDB" id="GiardiaDB:GL50803_009697"/>
<proteinExistence type="predicted"/>
<protein>
    <submittedName>
        <fullName evidence="1">Uncharacterized protein</fullName>
    </submittedName>
</protein>
<sequence>MKTMLQGKAQEKSPAQLDELLLCAMNCYHNGHYEKALTVFQIIALSVKVIPSSLWLACAACLAEIGHVSECILVVQYVCSQQLSRELRLEALTIVISAILNETLSTRNTQHLLQLEAYIFELRAIDETNPLIFITYALFFTRTYSLALPSYFTSEYIETVTSHSLLAEFYRARLLHTMGKVSAANELYEKVYHSTEILCRDTHTLQYEHYKALYNAALEGSLISELYIYCVLKGRTEMCSLGYVDLHANGDDSGLFTDVDEQQEDSRTVHKSVRVESQISRVQTRIHMHYAALAKSGISLAPNIVMLVALVTQGSDILVKQVSGSINPLLITPILHLNRFSYSNAKDLVLAIASSLSYLLLINAQPNDHGMGEQSSRIQYIRLVDHPGYRSILNNGARTAMNDLRWHEFPCFAAEGSQGLSSFLTPFLSLDLDTLLILIREGNFEDSFARDFIAIFPDLFYNIALIALRASDYSVTLLFLCISIYASAVKFLLLGGVADAPLSNISATKLHLVSIASSIKLFHDSPAILETRPDILKILLHAPFDTCYALCYFLKTFGFSRPSLYLSITLSHLYFTPKLPIFIANLLRAEGAPPLIQAFYLFGPRATAVLSTNSTDSRTIWNLEALNSIHPRLLAYLALLVDPTDQSESISVYQKALSTSIKAQEKNKISQLFCETAMIYLVTTKICYYVSQKYLVRNLHSDFGKDISLFNRIAQDNEDVVRFLTKLIVGLNEKLANYEKTVDYYYKYLNTEPYTKHRSFDYSPTVFNLKMCLTNLASAKAALCGVYGQSLLNMTCLLNHISSPASCDRKAYMGYTFTAGCIGLAHSSPTAASYFQNALISGLLMCVLPRSTTDQSGAYLLSVLTHANKNYERILEIYNSSAQGAEGRTKEPICLTSPEVDAEIRNISPIIPLSLLLYLSVALYDAGSYMECLSILKTLLLQYPLPRYPLLSTLLVTVLEAVIAPMSEHVIGRKVKLLQAELRRVLFEQQLDSNKEYDWLFANQSGAQSRLSNKAVLPEIEKTQRLCEDLNSLTGMPSNDILLKMSETYARTENGYSPLSVIREKIIAAINEQLEAISSLKTRFSVQLDNLMELYKTTANLFQLTKQDAELCIMYLGVMSSLIQETASCVQSDASTVGSESLFLNIPSYPWLSATYPRFLSKIGSSKSTFSMYLSLDTDYNSYQLEAMSDRYGVPVYVESFIRSYMSIHRIPLIRKVRDYYAYYLKEVENINRTDALVKRLKDLEKMLIKAIITCQTVVRNAQYTKSAVKLDIHAIARQNEELMRRNDEAIGLHDQHRYRLGERASKEHQKKRRVQHPLDAELEQRDEYLWEVHNTEVGVGSDRHDSTPISSRDNVYEENDLLDPQMPLNMEGTRFDENDDI</sequence>
<accession>V6TB10</accession>
<evidence type="ECO:0000313" key="2">
    <source>
        <dbReference type="Proteomes" id="UP000018320"/>
    </source>
</evidence>